<name>A0A0S2SG69_9GAMM</name>
<evidence type="ECO:0000256" key="7">
    <source>
        <dbReference type="SAM" id="Phobius"/>
    </source>
</evidence>
<evidence type="ECO:0000256" key="2">
    <source>
        <dbReference type="ARBA" id="ARBA00010690"/>
    </source>
</evidence>
<comment type="similarity">
    <text evidence="2">Belongs to the type III secretion exporter family.</text>
</comment>
<protein>
    <submittedName>
        <fullName evidence="8">Secretion system apparatus protein SsaU</fullName>
    </submittedName>
</protein>
<evidence type="ECO:0000256" key="4">
    <source>
        <dbReference type="ARBA" id="ARBA00022692"/>
    </source>
</evidence>
<evidence type="ECO:0000256" key="6">
    <source>
        <dbReference type="ARBA" id="ARBA00023136"/>
    </source>
</evidence>
<dbReference type="SUPFAM" id="SSF160544">
    <property type="entry name" value="EscU C-terminal domain-like"/>
    <property type="match status" value="1"/>
</dbReference>
<dbReference type="NCBIfam" id="TIGR01404">
    <property type="entry name" value="FlhB_rel_III"/>
    <property type="match status" value="1"/>
</dbReference>
<dbReference type="KEGG" id="asr:WL1483_1266"/>
<feature type="transmembrane region" description="Helical" evidence="7">
    <location>
        <begin position="56"/>
        <end position="79"/>
    </location>
</feature>
<dbReference type="GO" id="GO:0009306">
    <property type="term" value="P:protein secretion"/>
    <property type="evidence" value="ECO:0007669"/>
    <property type="project" value="InterPro"/>
</dbReference>
<accession>A0A0S2SG69</accession>
<organism evidence="8 9">
    <name type="scientific">Aeromonas schubertii</name>
    <dbReference type="NCBI Taxonomy" id="652"/>
    <lineage>
        <taxon>Bacteria</taxon>
        <taxon>Pseudomonadati</taxon>
        <taxon>Pseudomonadota</taxon>
        <taxon>Gammaproteobacteria</taxon>
        <taxon>Aeromonadales</taxon>
        <taxon>Aeromonadaceae</taxon>
        <taxon>Aeromonas</taxon>
    </lineage>
</organism>
<keyword evidence="3" id="KW-1003">Cell membrane</keyword>
<dbReference type="NCBIfam" id="NF009364">
    <property type="entry name" value="PRK12721.1"/>
    <property type="match status" value="1"/>
</dbReference>
<feature type="transmembrane region" description="Helical" evidence="7">
    <location>
        <begin position="182"/>
        <end position="204"/>
    </location>
</feature>
<feature type="transmembrane region" description="Helical" evidence="7">
    <location>
        <begin position="85"/>
        <end position="110"/>
    </location>
</feature>
<dbReference type="PANTHER" id="PTHR30531">
    <property type="entry name" value="FLAGELLAR BIOSYNTHETIC PROTEIN FLHB"/>
    <property type="match status" value="1"/>
</dbReference>
<comment type="subcellular location">
    <subcellularLocation>
        <location evidence="1">Cell membrane</location>
        <topology evidence="1">Multi-pass membrane protein</topology>
    </subcellularLocation>
</comment>
<dbReference type="Gene3D" id="3.40.1690.10">
    <property type="entry name" value="secretion proteins EscU"/>
    <property type="match status" value="1"/>
</dbReference>
<dbReference type="AlphaFoldDB" id="A0A0S2SG69"/>
<dbReference type="Proteomes" id="UP000058114">
    <property type="component" value="Chromosome"/>
</dbReference>
<reference evidence="8 9" key="2">
    <citation type="journal article" date="2016" name="Genome Announc.">
        <title>Complete Genome Sequence of the Highly Virulent Aeromonas schubertii Strain WL1483, Isolated from Diseased Snakehead Fish (Channa argus) in China.</title>
        <authorList>
            <person name="Liu L."/>
            <person name="Li N."/>
            <person name="Zhang D."/>
            <person name="Fu X."/>
            <person name="Shi C."/>
            <person name="Lin Q."/>
            <person name="Hao G."/>
        </authorList>
    </citation>
    <scope>NUCLEOTIDE SEQUENCE [LARGE SCALE GENOMIC DNA]</scope>
    <source>
        <strain evidence="8 9">WL1483</strain>
    </source>
</reference>
<dbReference type="RefSeq" id="WP_060584966.1">
    <property type="nucleotide sequence ID" value="NZ_CP013067.1"/>
</dbReference>
<dbReference type="PRINTS" id="PR00950">
    <property type="entry name" value="TYPE3IMSPROT"/>
</dbReference>
<evidence type="ECO:0000256" key="3">
    <source>
        <dbReference type="ARBA" id="ARBA00022475"/>
    </source>
</evidence>
<keyword evidence="4 7" id="KW-0812">Transmembrane</keyword>
<sequence length="351" mass="38655">MSEKTEQPTAKRIRDAREEGQVAKSQEINALVQLAVILLWTAAEGPMLYQAFGDLIVSTVGVVNLSLSSAMSVLVGKLATLVVRFVFGLADLLAVLLILTGLVQSGFLFAPKAIQPSGQRINPLSNAKQMVSVVKLFELGKMLLKMGILALTFSYLIERYAASFTHLSQASVVAGILVCSKMAQWMWAILLILTALFAVADYAMQHHQLRKQLMMSKEDIKQEFKNAEGSPEIKQRRRELHREVQSGSLAEKVADASVVVRNPTHIAVCLRYCEGETPLPRVLEYGRDERALHIVALAEARGIPVVENIPLARALVAATQPGDFIPEELFVAVAQVLRLLREESEEEGDEE</sequence>
<dbReference type="PANTHER" id="PTHR30531:SF6">
    <property type="entry name" value="SECRETION SYSTEM APPARATUS PROTEIN SSAU"/>
    <property type="match status" value="1"/>
</dbReference>
<dbReference type="InterPro" id="IPR006135">
    <property type="entry name" value="T3SS_substrate_exporter"/>
</dbReference>
<keyword evidence="6 7" id="KW-0472">Membrane</keyword>
<dbReference type="PATRIC" id="fig|652.5.peg.1406"/>
<keyword evidence="5 7" id="KW-1133">Transmembrane helix</keyword>
<dbReference type="Pfam" id="PF01312">
    <property type="entry name" value="Bac_export_2"/>
    <property type="match status" value="1"/>
</dbReference>
<reference evidence="9" key="1">
    <citation type="submission" date="2015-10" db="EMBL/GenBank/DDBJ databases">
        <title>Complete Genome Sequence of Aeromonas schubertii strain WL1483.</title>
        <authorList>
            <person name="Liu L."/>
        </authorList>
    </citation>
    <scope>NUCLEOTIDE SEQUENCE [LARGE SCALE GENOMIC DNA]</scope>
    <source>
        <strain evidence="9">WL1483</strain>
    </source>
</reference>
<evidence type="ECO:0000256" key="1">
    <source>
        <dbReference type="ARBA" id="ARBA00004651"/>
    </source>
</evidence>
<evidence type="ECO:0000256" key="5">
    <source>
        <dbReference type="ARBA" id="ARBA00022989"/>
    </source>
</evidence>
<proteinExistence type="inferred from homology"/>
<dbReference type="GO" id="GO:0005886">
    <property type="term" value="C:plasma membrane"/>
    <property type="evidence" value="ECO:0007669"/>
    <property type="project" value="UniProtKB-SubCell"/>
</dbReference>
<dbReference type="InterPro" id="IPR029025">
    <property type="entry name" value="T3SS_substrate_exporter_C"/>
</dbReference>
<evidence type="ECO:0000313" key="9">
    <source>
        <dbReference type="Proteomes" id="UP000058114"/>
    </source>
</evidence>
<evidence type="ECO:0000313" key="8">
    <source>
        <dbReference type="EMBL" id="ALP40685.1"/>
    </source>
</evidence>
<dbReference type="InterPro" id="IPR006307">
    <property type="entry name" value="BsaZ-like"/>
</dbReference>
<gene>
    <name evidence="8" type="primary">ssaU</name>
    <name evidence="8" type="ORF">WL1483_1266</name>
</gene>
<dbReference type="EMBL" id="CP013067">
    <property type="protein sequence ID" value="ALP40685.1"/>
    <property type="molecule type" value="Genomic_DNA"/>
</dbReference>